<feature type="region of interest" description="Disordered" evidence="1">
    <location>
        <begin position="1"/>
        <end position="27"/>
    </location>
</feature>
<gene>
    <name evidence="2" type="ORF">EVAR_85241_1</name>
</gene>
<dbReference type="AlphaFoldDB" id="A0A4C1W1U5"/>
<evidence type="ECO:0000256" key="1">
    <source>
        <dbReference type="SAM" id="MobiDB-lite"/>
    </source>
</evidence>
<dbReference type="EMBL" id="BGZK01000446">
    <property type="protein sequence ID" value="GBP44087.1"/>
    <property type="molecule type" value="Genomic_DNA"/>
</dbReference>
<sequence>MRLVSPQLSHGGFSYGGGGSASERREYTARDQHELALHHALHSGDDPANSGIDDTTGFMTDLPLLKSSVTRKEKMSAYRITLLSVRPSVCQHPLSRKRVEVLETEFPKKARKKLRDSIHELFIIRTCKFVRNPRFLLIGYLRQRRLKGDRRRRRFGDGIANKIGIGGVKYTPPRDGLTSGARPESIIDIEGRAGIAIETETKNGITVDRVLSPYERVPRAGHYNDNGVRAARFVWGVALNFWGVIVNIRKYG</sequence>
<keyword evidence="3" id="KW-1185">Reference proteome</keyword>
<reference evidence="2 3" key="1">
    <citation type="journal article" date="2019" name="Commun. Biol.">
        <title>The bagworm genome reveals a unique fibroin gene that provides high tensile strength.</title>
        <authorList>
            <person name="Kono N."/>
            <person name="Nakamura H."/>
            <person name="Ohtoshi R."/>
            <person name="Tomita M."/>
            <person name="Numata K."/>
            <person name="Arakawa K."/>
        </authorList>
    </citation>
    <scope>NUCLEOTIDE SEQUENCE [LARGE SCALE GENOMIC DNA]</scope>
</reference>
<comment type="caution">
    <text evidence="2">The sequence shown here is derived from an EMBL/GenBank/DDBJ whole genome shotgun (WGS) entry which is preliminary data.</text>
</comment>
<protein>
    <submittedName>
        <fullName evidence="2">Uncharacterized protein</fullName>
    </submittedName>
</protein>
<name>A0A4C1W1U5_EUMVA</name>
<accession>A0A4C1W1U5</accession>
<organism evidence="2 3">
    <name type="scientific">Eumeta variegata</name>
    <name type="common">Bagworm moth</name>
    <name type="synonym">Eumeta japonica</name>
    <dbReference type="NCBI Taxonomy" id="151549"/>
    <lineage>
        <taxon>Eukaryota</taxon>
        <taxon>Metazoa</taxon>
        <taxon>Ecdysozoa</taxon>
        <taxon>Arthropoda</taxon>
        <taxon>Hexapoda</taxon>
        <taxon>Insecta</taxon>
        <taxon>Pterygota</taxon>
        <taxon>Neoptera</taxon>
        <taxon>Endopterygota</taxon>
        <taxon>Lepidoptera</taxon>
        <taxon>Glossata</taxon>
        <taxon>Ditrysia</taxon>
        <taxon>Tineoidea</taxon>
        <taxon>Psychidae</taxon>
        <taxon>Oiketicinae</taxon>
        <taxon>Eumeta</taxon>
    </lineage>
</organism>
<evidence type="ECO:0000313" key="2">
    <source>
        <dbReference type="EMBL" id="GBP44087.1"/>
    </source>
</evidence>
<proteinExistence type="predicted"/>
<dbReference type="Proteomes" id="UP000299102">
    <property type="component" value="Unassembled WGS sequence"/>
</dbReference>
<evidence type="ECO:0000313" key="3">
    <source>
        <dbReference type="Proteomes" id="UP000299102"/>
    </source>
</evidence>